<feature type="transmembrane region" description="Helical" evidence="9">
    <location>
        <begin position="156"/>
        <end position="176"/>
    </location>
</feature>
<accession>E6X2V7</accession>
<gene>
    <name evidence="12" type="ordered locus">Nitsa_1997</name>
</gene>
<dbReference type="eggNOG" id="COG1132">
    <property type="taxonomic scope" value="Bacteria"/>
</dbReference>
<keyword evidence="8 9" id="KW-0472">Membrane</keyword>
<keyword evidence="7 9" id="KW-1133">Transmembrane helix</keyword>
<evidence type="ECO:0000259" key="11">
    <source>
        <dbReference type="PROSITE" id="PS50929"/>
    </source>
</evidence>
<feature type="transmembrane region" description="Helical" evidence="9">
    <location>
        <begin position="267"/>
        <end position="286"/>
    </location>
</feature>
<dbReference type="Gene3D" id="1.20.1560.10">
    <property type="entry name" value="ABC transporter type 1, transmembrane domain"/>
    <property type="match status" value="1"/>
</dbReference>
<dbReference type="PROSITE" id="PS50893">
    <property type="entry name" value="ABC_TRANSPORTER_2"/>
    <property type="match status" value="1"/>
</dbReference>
<evidence type="ECO:0000256" key="5">
    <source>
        <dbReference type="ARBA" id="ARBA00022741"/>
    </source>
</evidence>
<dbReference type="PANTHER" id="PTHR24221">
    <property type="entry name" value="ATP-BINDING CASSETTE SUB-FAMILY B"/>
    <property type="match status" value="1"/>
</dbReference>
<name>E6X2V7_NITSE</name>
<dbReference type="STRING" id="749222.Nitsa_1997"/>
<dbReference type="GO" id="GO:0140359">
    <property type="term" value="F:ABC-type transporter activity"/>
    <property type="evidence" value="ECO:0007669"/>
    <property type="project" value="InterPro"/>
</dbReference>
<dbReference type="GO" id="GO:0034040">
    <property type="term" value="F:ATPase-coupled lipid transmembrane transporter activity"/>
    <property type="evidence" value="ECO:0007669"/>
    <property type="project" value="TreeGrafter"/>
</dbReference>
<dbReference type="SUPFAM" id="SSF52540">
    <property type="entry name" value="P-loop containing nucleoside triphosphate hydrolases"/>
    <property type="match status" value="1"/>
</dbReference>
<dbReference type="InterPro" id="IPR011527">
    <property type="entry name" value="ABC1_TM_dom"/>
</dbReference>
<evidence type="ECO:0000256" key="1">
    <source>
        <dbReference type="ARBA" id="ARBA00004651"/>
    </source>
</evidence>
<dbReference type="PROSITE" id="PS50929">
    <property type="entry name" value="ABC_TM1F"/>
    <property type="match status" value="1"/>
</dbReference>
<dbReference type="RefSeq" id="WP_013554925.1">
    <property type="nucleotide sequence ID" value="NC_014935.1"/>
</dbReference>
<comment type="subcellular location">
    <subcellularLocation>
        <location evidence="1">Cell membrane</location>
        <topology evidence="1">Multi-pass membrane protein</topology>
    </subcellularLocation>
</comment>
<dbReference type="HOGENOM" id="CLU_000604_84_3_7"/>
<dbReference type="InterPro" id="IPR036640">
    <property type="entry name" value="ABC1_TM_sf"/>
</dbReference>
<dbReference type="OrthoDB" id="9760168at2"/>
<protein>
    <submittedName>
        <fullName evidence="12">ABC transporter related protein</fullName>
    </submittedName>
</protein>
<evidence type="ECO:0000256" key="6">
    <source>
        <dbReference type="ARBA" id="ARBA00022840"/>
    </source>
</evidence>
<keyword evidence="6" id="KW-0067">ATP-binding</keyword>
<feature type="domain" description="ABC transmembrane type-1" evidence="11">
    <location>
        <begin position="23"/>
        <end position="286"/>
    </location>
</feature>
<dbReference type="PANTHER" id="PTHR24221:SF654">
    <property type="entry name" value="ATP-BINDING CASSETTE SUB-FAMILY B MEMBER 6"/>
    <property type="match status" value="1"/>
</dbReference>
<evidence type="ECO:0000256" key="9">
    <source>
        <dbReference type="SAM" id="Phobius"/>
    </source>
</evidence>
<dbReference type="InterPro" id="IPR003593">
    <property type="entry name" value="AAA+_ATPase"/>
</dbReference>
<evidence type="ECO:0000259" key="10">
    <source>
        <dbReference type="PROSITE" id="PS50893"/>
    </source>
</evidence>
<evidence type="ECO:0000256" key="4">
    <source>
        <dbReference type="ARBA" id="ARBA00022692"/>
    </source>
</evidence>
<dbReference type="InterPro" id="IPR017871">
    <property type="entry name" value="ABC_transporter-like_CS"/>
</dbReference>
<proteinExistence type="predicted"/>
<dbReference type="CDD" id="cd18553">
    <property type="entry name" value="ABC_6TM_PglK_like"/>
    <property type="match status" value="1"/>
</dbReference>
<dbReference type="SUPFAM" id="SSF90123">
    <property type="entry name" value="ABC transporter transmembrane region"/>
    <property type="match status" value="1"/>
</dbReference>
<dbReference type="GO" id="GO:0016887">
    <property type="term" value="F:ATP hydrolysis activity"/>
    <property type="evidence" value="ECO:0007669"/>
    <property type="project" value="InterPro"/>
</dbReference>
<dbReference type="Pfam" id="PF00664">
    <property type="entry name" value="ABC_membrane"/>
    <property type="match status" value="1"/>
</dbReference>
<evidence type="ECO:0000313" key="13">
    <source>
        <dbReference type="Proteomes" id="UP000008633"/>
    </source>
</evidence>
<evidence type="ECO:0000313" key="12">
    <source>
        <dbReference type="EMBL" id="ADV47240.1"/>
    </source>
</evidence>
<dbReference type="GO" id="GO:0005524">
    <property type="term" value="F:ATP binding"/>
    <property type="evidence" value="ECO:0007669"/>
    <property type="project" value="UniProtKB-KW"/>
</dbReference>
<dbReference type="InterPro" id="IPR039421">
    <property type="entry name" value="Type_1_exporter"/>
</dbReference>
<dbReference type="CDD" id="cd03228">
    <property type="entry name" value="ABCC_MRP_Like"/>
    <property type="match status" value="1"/>
</dbReference>
<keyword evidence="2" id="KW-0813">Transport</keyword>
<dbReference type="PROSITE" id="PS00211">
    <property type="entry name" value="ABC_TRANSPORTER_1"/>
    <property type="match status" value="1"/>
</dbReference>
<reference evidence="13" key="2">
    <citation type="submission" date="2011-01" db="EMBL/GenBank/DDBJ databases">
        <title>The complete genome of Nitratifractor salsuginis DSM 16511.</title>
        <authorList>
            <consortium name="US DOE Joint Genome Institute (JGI-PGF)"/>
            <person name="Lucas S."/>
            <person name="Copeland A."/>
            <person name="Lapidus A."/>
            <person name="Bruce D."/>
            <person name="Goodwin L."/>
            <person name="Pitluck S."/>
            <person name="Kyrpides N."/>
            <person name="Mavromatis K."/>
            <person name="Ivanova N."/>
            <person name="Mikhailova N."/>
            <person name="Zeytun A."/>
            <person name="Detter J.C."/>
            <person name="Tapia R."/>
            <person name="Han C."/>
            <person name="Land M."/>
            <person name="Hauser L."/>
            <person name="Markowitz V."/>
            <person name="Cheng J.-F."/>
            <person name="Hugenholtz P."/>
            <person name="Woyke T."/>
            <person name="Wu D."/>
            <person name="Tindall B."/>
            <person name="Schuetze A."/>
            <person name="Brambilla E."/>
            <person name="Klenk H.-P."/>
            <person name="Eisen J.A."/>
        </authorList>
    </citation>
    <scope>NUCLEOTIDE SEQUENCE [LARGE SCALE GENOMIC DNA]</scope>
    <source>
        <strain evidence="13">DSM 16511 / JCM 12458 / E9I37-1</strain>
    </source>
</reference>
<keyword evidence="5" id="KW-0547">Nucleotide-binding</keyword>
<feature type="domain" description="ABC transporter" evidence="10">
    <location>
        <begin position="355"/>
        <end position="571"/>
    </location>
</feature>
<dbReference type="AlphaFoldDB" id="E6X2V7"/>
<keyword evidence="13" id="KW-1185">Reference proteome</keyword>
<dbReference type="InterPro" id="IPR027417">
    <property type="entry name" value="P-loop_NTPase"/>
</dbReference>
<dbReference type="SMART" id="SM00382">
    <property type="entry name" value="AAA"/>
    <property type="match status" value="1"/>
</dbReference>
<feature type="transmembrane region" description="Helical" evidence="9">
    <location>
        <begin position="292"/>
        <end position="310"/>
    </location>
</feature>
<reference evidence="12 13" key="1">
    <citation type="journal article" date="2011" name="Stand. Genomic Sci.">
        <title>Complete genome sequence of Nitratifractor salsuginis type strain (E9I37-1).</title>
        <authorList>
            <person name="Anderson I."/>
            <person name="Sikorski J."/>
            <person name="Zeytun A."/>
            <person name="Nolan M."/>
            <person name="Lapidus A."/>
            <person name="Lucas S."/>
            <person name="Hammon N."/>
            <person name="Deshpande S."/>
            <person name="Cheng J.F."/>
            <person name="Tapia R."/>
            <person name="Han C."/>
            <person name="Goodwin L."/>
            <person name="Pitluck S."/>
            <person name="Liolios K."/>
            <person name="Pagani I."/>
            <person name="Ivanova N."/>
            <person name="Huntemann M."/>
            <person name="Mavromatis K."/>
            <person name="Ovchinikova G."/>
            <person name="Pati A."/>
            <person name="Chen A."/>
            <person name="Palaniappan K."/>
            <person name="Land M."/>
            <person name="Hauser L."/>
            <person name="Brambilla E.M."/>
            <person name="Ngatchou-Djao O.D."/>
            <person name="Rohde M."/>
            <person name="Tindall B.J."/>
            <person name="Goker M."/>
            <person name="Detter J.C."/>
            <person name="Woyke T."/>
            <person name="Bristow J."/>
            <person name="Eisen J.A."/>
            <person name="Markowitz V."/>
            <person name="Hugenholtz P."/>
            <person name="Klenk H.P."/>
            <person name="Kyrpides N.C."/>
        </authorList>
    </citation>
    <scope>NUCLEOTIDE SEQUENCE [LARGE SCALE GENOMIC DNA]</scope>
    <source>
        <strain evidence="13">DSM 16511 / JCM 12458 / E9I37-1</strain>
    </source>
</reference>
<feature type="transmembrane region" description="Helical" evidence="9">
    <location>
        <begin position="182"/>
        <end position="200"/>
    </location>
</feature>
<dbReference type="Proteomes" id="UP000008633">
    <property type="component" value="Chromosome"/>
</dbReference>
<evidence type="ECO:0000256" key="3">
    <source>
        <dbReference type="ARBA" id="ARBA00022475"/>
    </source>
</evidence>
<dbReference type="KEGG" id="nsa:Nitsa_1997"/>
<dbReference type="InterPro" id="IPR003439">
    <property type="entry name" value="ABC_transporter-like_ATP-bd"/>
</dbReference>
<keyword evidence="4 9" id="KW-0812">Transmembrane</keyword>
<dbReference type="Pfam" id="PF00005">
    <property type="entry name" value="ABC_tran"/>
    <property type="match status" value="1"/>
</dbReference>
<dbReference type="FunFam" id="3.40.50.300:FF:000299">
    <property type="entry name" value="ABC transporter ATP-binding protein/permease"/>
    <property type="match status" value="1"/>
</dbReference>
<feature type="transmembrane region" description="Helical" evidence="9">
    <location>
        <begin position="21"/>
        <end position="47"/>
    </location>
</feature>
<feature type="transmembrane region" description="Helical" evidence="9">
    <location>
        <begin position="77"/>
        <end position="100"/>
    </location>
</feature>
<evidence type="ECO:0000256" key="8">
    <source>
        <dbReference type="ARBA" id="ARBA00023136"/>
    </source>
</evidence>
<sequence length="571" mass="66424">MKKNNLIKKIYSLMGESDKRFFAILFLFSIVVSIVEILGVAAIMPFISVATDFDLIHEKWYFYFFYKTFGFSNPVNFVIVFGLVLSGFYIFRSVINYLYFHLLARFSKGRYYSIAIKLFQKYLDRSYRDYIASSKAELTKVLVSEGQNMTQVLSSLLFMMSEIIIIIIIYGVLLWLDWKITLLITLFLLINFIILFKLVSLKIKEAGKAREKYERDFFKIIHGVLGNFKIIKLSNSGEKYLNRFQQAIDRLSKSHILYDSLRELPRLYLESMGFIILIFIILYYIYITKSDITKYLPIVSVFVLALYRLLPSFHRIFGSYNHILYNYRAIEQIYDEMLYKSENYGDKPIIFKKGIQLKDIYFWYRPGKIVLNGISFNIRKGEKVGIIGESGSGKSTLVDILIGLYRPMKGSIYIDDIKLDENNIRSWRRKVGYIPQKIELMDGTVAENVALDDAYDEKKVKEVLKQASLLDFFEKEHEGIETPIGEDGIKLSGGQRQRIAIARALYHDPEVLVLDEATSALDMETEQEIMREIYSLKGGKTLVIVAHRLSTLEACDTIYHLKNGKIYRDEP</sequence>
<evidence type="ECO:0000256" key="2">
    <source>
        <dbReference type="ARBA" id="ARBA00022448"/>
    </source>
</evidence>
<organism evidence="12 13">
    <name type="scientific">Nitratifractor salsuginis (strain DSM 16511 / JCM 12458 / E9I37-1)</name>
    <dbReference type="NCBI Taxonomy" id="749222"/>
    <lineage>
        <taxon>Bacteria</taxon>
        <taxon>Pseudomonadati</taxon>
        <taxon>Campylobacterota</taxon>
        <taxon>Epsilonproteobacteria</taxon>
        <taxon>Campylobacterales</taxon>
        <taxon>Sulfurovaceae</taxon>
        <taxon>Nitratifractor</taxon>
    </lineage>
</organism>
<keyword evidence="3" id="KW-1003">Cell membrane</keyword>
<dbReference type="GO" id="GO:0005886">
    <property type="term" value="C:plasma membrane"/>
    <property type="evidence" value="ECO:0007669"/>
    <property type="project" value="UniProtKB-SubCell"/>
</dbReference>
<dbReference type="Gene3D" id="3.40.50.300">
    <property type="entry name" value="P-loop containing nucleotide triphosphate hydrolases"/>
    <property type="match status" value="1"/>
</dbReference>
<evidence type="ECO:0000256" key="7">
    <source>
        <dbReference type="ARBA" id="ARBA00022989"/>
    </source>
</evidence>
<dbReference type="EMBL" id="CP002452">
    <property type="protein sequence ID" value="ADV47240.1"/>
    <property type="molecule type" value="Genomic_DNA"/>
</dbReference>